<dbReference type="Gene3D" id="3.40.1190.10">
    <property type="entry name" value="Mur-like, catalytic domain"/>
    <property type="match status" value="1"/>
</dbReference>
<accession>A0A1S2VGW5</accession>
<comment type="similarity">
    <text evidence="10">Belongs to the MurCDEF family. MurF subfamily.</text>
</comment>
<comment type="subcellular location">
    <subcellularLocation>
        <location evidence="10 11">Cytoplasm</location>
    </subcellularLocation>
</comment>
<dbReference type="GO" id="GO:0005737">
    <property type="term" value="C:cytoplasm"/>
    <property type="evidence" value="ECO:0007669"/>
    <property type="project" value="UniProtKB-SubCell"/>
</dbReference>
<evidence type="ECO:0000259" key="14">
    <source>
        <dbReference type="Pfam" id="PF08245"/>
    </source>
</evidence>
<dbReference type="Pfam" id="PF08245">
    <property type="entry name" value="Mur_ligase_M"/>
    <property type="match status" value="1"/>
</dbReference>
<evidence type="ECO:0000256" key="2">
    <source>
        <dbReference type="ARBA" id="ARBA00022598"/>
    </source>
</evidence>
<dbReference type="InterPro" id="IPR036615">
    <property type="entry name" value="Mur_ligase_C_dom_sf"/>
</dbReference>
<evidence type="ECO:0000313" key="15">
    <source>
        <dbReference type="EMBL" id="OIN57128.1"/>
    </source>
</evidence>
<dbReference type="Pfam" id="PF01225">
    <property type="entry name" value="Mur_ligase"/>
    <property type="match status" value="1"/>
</dbReference>
<evidence type="ECO:0000256" key="8">
    <source>
        <dbReference type="ARBA" id="ARBA00023306"/>
    </source>
</evidence>
<evidence type="ECO:0000256" key="7">
    <source>
        <dbReference type="ARBA" id="ARBA00022984"/>
    </source>
</evidence>
<dbReference type="GO" id="GO:0047480">
    <property type="term" value="F:UDP-N-acetylmuramoyl-tripeptide-D-alanyl-D-alanine ligase activity"/>
    <property type="evidence" value="ECO:0007669"/>
    <property type="project" value="UniProtKB-UniRule"/>
</dbReference>
<dbReference type="InterPro" id="IPR013221">
    <property type="entry name" value="Mur_ligase_cen"/>
</dbReference>
<comment type="function">
    <text evidence="10 11">Involved in cell wall formation. Catalyzes the final step in the synthesis of UDP-N-acetylmuramoyl-pentapeptide, the precursor of murein.</text>
</comment>
<dbReference type="Proteomes" id="UP000181790">
    <property type="component" value="Unassembled WGS sequence"/>
</dbReference>
<dbReference type="PANTHER" id="PTHR43024:SF1">
    <property type="entry name" value="UDP-N-ACETYLMURAMOYL-TRIPEPTIDE--D-ALANYL-D-ALANINE LIGASE"/>
    <property type="match status" value="1"/>
</dbReference>
<dbReference type="SUPFAM" id="SSF63418">
    <property type="entry name" value="MurE/MurF N-terminal domain"/>
    <property type="match status" value="1"/>
</dbReference>
<organism evidence="15 16">
    <name type="scientific">Arsenicibacter rosenii</name>
    <dbReference type="NCBI Taxonomy" id="1750698"/>
    <lineage>
        <taxon>Bacteria</taxon>
        <taxon>Pseudomonadati</taxon>
        <taxon>Bacteroidota</taxon>
        <taxon>Cytophagia</taxon>
        <taxon>Cytophagales</taxon>
        <taxon>Spirosomataceae</taxon>
        <taxon>Arsenicibacter</taxon>
    </lineage>
</organism>
<comment type="caution">
    <text evidence="15">The sequence shown here is derived from an EMBL/GenBank/DDBJ whole genome shotgun (WGS) entry which is preliminary data.</text>
</comment>
<feature type="domain" description="Mur ligase N-terminal catalytic" evidence="12">
    <location>
        <begin position="15"/>
        <end position="86"/>
    </location>
</feature>
<dbReference type="GO" id="GO:0008360">
    <property type="term" value="P:regulation of cell shape"/>
    <property type="evidence" value="ECO:0007669"/>
    <property type="project" value="UniProtKB-KW"/>
</dbReference>
<feature type="binding site" evidence="10">
    <location>
        <begin position="99"/>
        <end position="105"/>
    </location>
    <ligand>
        <name>ATP</name>
        <dbReference type="ChEBI" id="CHEBI:30616"/>
    </ligand>
</feature>
<dbReference type="Pfam" id="PF02875">
    <property type="entry name" value="Mur_ligase_C"/>
    <property type="match status" value="1"/>
</dbReference>
<dbReference type="InterPro" id="IPR000713">
    <property type="entry name" value="Mur_ligase_N"/>
</dbReference>
<evidence type="ECO:0000259" key="12">
    <source>
        <dbReference type="Pfam" id="PF01225"/>
    </source>
</evidence>
<dbReference type="GO" id="GO:0071555">
    <property type="term" value="P:cell wall organization"/>
    <property type="evidence" value="ECO:0007669"/>
    <property type="project" value="UniProtKB-KW"/>
</dbReference>
<evidence type="ECO:0000256" key="10">
    <source>
        <dbReference type="HAMAP-Rule" id="MF_02019"/>
    </source>
</evidence>
<keyword evidence="1 10" id="KW-0963">Cytoplasm</keyword>
<gene>
    <name evidence="10" type="primary">murF</name>
    <name evidence="15" type="ORF">BLX24_21485</name>
</gene>
<evidence type="ECO:0000256" key="5">
    <source>
        <dbReference type="ARBA" id="ARBA00022840"/>
    </source>
</evidence>
<proteinExistence type="inferred from homology"/>
<reference evidence="15 16" key="1">
    <citation type="submission" date="2016-10" db="EMBL/GenBank/DDBJ databases">
        <title>Arsenicibacter rosenii gen. nov., sp. nov., an efficient arsenic-methylating bacterium isolated from an arsenic-contaminated paddy soil.</title>
        <authorList>
            <person name="Huang K."/>
        </authorList>
    </citation>
    <scope>NUCLEOTIDE SEQUENCE [LARGE SCALE GENOMIC DNA]</scope>
    <source>
        <strain evidence="15 16">SM-1</strain>
    </source>
</reference>
<keyword evidence="5 10" id="KW-0067">ATP-binding</keyword>
<keyword evidence="3 10" id="KW-0132">Cell division</keyword>
<dbReference type="GO" id="GO:0005524">
    <property type="term" value="F:ATP binding"/>
    <property type="evidence" value="ECO:0007669"/>
    <property type="project" value="UniProtKB-UniRule"/>
</dbReference>
<evidence type="ECO:0000256" key="11">
    <source>
        <dbReference type="RuleBase" id="RU004136"/>
    </source>
</evidence>
<evidence type="ECO:0000313" key="16">
    <source>
        <dbReference type="Proteomes" id="UP000181790"/>
    </source>
</evidence>
<dbReference type="AlphaFoldDB" id="A0A1S2VGW5"/>
<dbReference type="EC" id="6.3.2.10" evidence="10 11"/>
<dbReference type="SUPFAM" id="SSF53623">
    <property type="entry name" value="MurD-like peptide ligases, catalytic domain"/>
    <property type="match status" value="1"/>
</dbReference>
<evidence type="ECO:0000256" key="6">
    <source>
        <dbReference type="ARBA" id="ARBA00022960"/>
    </source>
</evidence>
<sequence>MTSTAQLYHKFLECTSVSTDTRKILPACLFVALKGPAFDGNQFAADALAKGARYAVVDDPAVAASDQRCLLVDDGLTALQDLARYHRRTLTIPVVAMTGSNGKTTTKELIAAVLSKRYKTYATLGNFNNHIGVPLTLLSIRGDGDDRYEMAVIEMGANHQQEIALLCSIAEPTHGMITNIGKAHLEGFGGVEGVRKGKGELFDWLAKSGGTVFVNAQDATIMAMKEERSFKEVVTYLTDGPTLLDETPVVVYRDAAGHEVKTHLPGRYNFDNMAAALAIGAYFGVTSEEANRAVADYNPTNNRSQVVHKGSNTILLDAYNANPSSMAAAIRQFMNLPAERKAVILGDMYELGPESEAEHAALGELVATGKFDLVILAGKDMKYALPALPKAYFFPDKFSLHNWIMDYPFENTHILIKGSRGMGLETVVPFI</sequence>
<evidence type="ECO:0000259" key="13">
    <source>
        <dbReference type="Pfam" id="PF02875"/>
    </source>
</evidence>
<dbReference type="UniPathway" id="UPA00219"/>
<dbReference type="HAMAP" id="MF_02019">
    <property type="entry name" value="MurF"/>
    <property type="match status" value="1"/>
</dbReference>
<dbReference type="NCBIfam" id="TIGR01143">
    <property type="entry name" value="murF"/>
    <property type="match status" value="1"/>
</dbReference>
<dbReference type="InterPro" id="IPR004101">
    <property type="entry name" value="Mur_ligase_C"/>
</dbReference>
<dbReference type="InterPro" id="IPR005863">
    <property type="entry name" value="UDP-N-AcMur_synth"/>
</dbReference>
<dbReference type="PANTHER" id="PTHR43024">
    <property type="entry name" value="UDP-N-ACETYLMURAMOYL-TRIPEPTIDE--D-ALANYL-D-ALANINE LIGASE"/>
    <property type="match status" value="1"/>
</dbReference>
<protein>
    <recommendedName>
        <fullName evidence="10 11">UDP-N-acetylmuramoyl-tripeptide--D-alanyl-D-alanine ligase</fullName>
        <ecNumber evidence="10 11">6.3.2.10</ecNumber>
    </recommendedName>
    <alternativeName>
        <fullName evidence="10">D-alanyl-D-alanine-adding enzyme</fullName>
    </alternativeName>
</protein>
<dbReference type="InterPro" id="IPR051046">
    <property type="entry name" value="MurCDEF_CellWall_CoF430Synth"/>
</dbReference>
<keyword evidence="4 10" id="KW-0547">Nucleotide-binding</keyword>
<dbReference type="InterPro" id="IPR035911">
    <property type="entry name" value="MurE/MurF_N"/>
</dbReference>
<comment type="pathway">
    <text evidence="10 11">Cell wall biogenesis; peptidoglycan biosynthesis.</text>
</comment>
<dbReference type="RefSeq" id="WP_071505263.1">
    <property type="nucleotide sequence ID" value="NZ_MORL01000015.1"/>
</dbReference>
<dbReference type="SUPFAM" id="SSF53244">
    <property type="entry name" value="MurD-like peptide ligases, peptide-binding domain"/>
    <property type="match status" value="1"/>
</dbReference>
<dbReference type="Gene3D" id="3.90.190.20">
    <property type="entry name" value="Mur ligase, C-terminal domain"/>
    <property type="match status" value="1"/>
</dbReference>
<feature type="domain" description="Mur ligase C-terminal" evidence="13">
    <location>
        <begin position="303"/>
        <end position="419"/>
    </location>
</feature>
<evidence type="ECO:0000256" key="3">
    <source>
        <dbReference type="ARBA" id="ARBA00022618"/>
    </source>
</evidence>
<dbReference type="GO" id="GO:0009252">
    <property type="term" value="P:peptidoglycan biosynthetic process"/>
    <property type="evidence" value="ECO:0007669"/>
    <property type="project" value="UniProtKB-UniRule"/>
</dbReference>
<keyword evidence="2 10" id="KW-0436">Ligase</keyword>
<dbReference type="GO" id="GO:0008766">
    <property type="term" value="F:UDP-N-acetylmuramoylalanyl-D-glutamyl-2,6-diaminopimelate-D-alanyl-D-alanine ligase activity"/>
    <property type="evidence" value="ECO:0007669"/>
    <property type="project" value="RHEA"/>
</dbReference>
<dbReference type="InterPro" id="IPR036565">
    <property type="entry name" value="Mur-like_cat_sf"/>
</dbReference>
<evidence type="ECO:0000256" key="4">
    <source>
        <dbReference type="ARBA" id="ARBA00022741"/>
    </source>
</evidence>
<dbReference type="OrthoDB" id="9801978at2"/>
<dbReference type="GO" id="GO:0051301">
    <property type="term" value="P:cell division"/>
    <property type="evidence" value="ECO:0007669"/>
    <property type="project" value="UniProtKB-KW"/>
</dbReference>
<evidence type="ECO:0000256" key="9">
    <source>
        <dbReference type="ARBA" id="ARBA00023316"/>
    </source>
</evidence>
<dbReference type="EMBL" id="MORL01000015">
    <property type="protein sequence ID" value="OIN57128.1"/>
    <property type="molecule type" value="Genomic_DNA"/>
</dbReference>
<keyword evidence="6 10" id="KW-0133">Cell shape</keyword>
<keyword evidence="16" id="KW-1185">Reference proteome</keyword>
<keyword evidence="8 10" id="KW-0131">Cell cycle</keyword>
<name>A0A1S2VGW5_9BACT</name>
<evidence type="ECO:0000256" key="1">
    <source>
        <dbReference type="ARBA" id="ARBA00022490"/>
    </source>
</evidence>
<dbReference type="Gene3D" id="3.40.1390.10">
    <property type="entry name" value="MurE/MurF, N-terminal domain"/>
    <property type="match status" value="1"/>
</dbReference>
<keyword evidence="7 10" id="KW-0573">Peptidoglycan synthesis</keyword>
<feature type="domain" description="Mur ligase central" evidence="14">
    <location>
        <begin position="98"/>
        <end position="279"/>
    </location>
</feature>
<keyword evidence="9 10" id="KW-0961">Cell wall biogenesis/degradation</keyword>
<comment type="catalytic activity">
    <reaction evidence="10 11">
        <text>D-alanyl-D-alanine + UDP-N-acetyl-alpha-D-muramoyl-L-alanyl-gamma-D-glutamyl-meso-2,6-diaminopimelate + ATP = UDP-N-acetyl-alpha-D-muramoyl-L-alanyl-gamma-D-glutamyl-meso-2,6-diaminopimeloyl-D-alanyl-D-alanine + ADP + phosphate + H(+)</text>
        <dbReference type="Rhea" id="RHEA:28374"/>
        <dbReference type="ChEBI" id="CHEBI:15378"/>
        <dbReference type="ChEBI" id="CHEBI:30616"/>
        <dbReference type="ChEBI" id="CHEBI:43474"/>
        <dbReference type="ChEBI" id="CHEBI:57822"/>
        <dbReference type="ChEBI" id="CHEBI:61386"/>
        <dbReference type="ChEBI" id="CHEBI:83905"/>
        <dbReference type="ChEBI" id="CHEBI:456216"/>
        <dbReference type="EC" id="6.3.2.10"/>
    </reaction>
</comment>